<protein>
    <recommendedName>
        <fullName evidence="1">ChsH2 C-terminal OB-fold domain-containing protein</fullName>
    </recommendedName>
</protein>
<organism evidence="2 3">
    <name type="scientific">Candidatus Roizmanbacteria bacterium CG_4_10_14_0_8_um_filter_33_9</name>
    <dbReference type="NCBI Taxonomy" id="1974826"/>
    <lineage>
        <taxon>Bacteria</taxon>
        <taxon>Candidatus Roizmaniibacteriota</taxon>
    </lineage>
</organism>
<gene>
    <name evidence="2" type="ORF">COY87_01165</name>
</gene>
<feature type="domain" description="ChsH2 C-terminal OB-fold" evidence="1">
    <location>
        <begin position="18"/>
        <end position="75"/>
    </location>
</feature>
<sequence>MISPVKIWRRQKNIRNMLGKKGVVLSWTIIYTPSNDFKKSAPYPVLLAQLDSGEKVVGQYVGTLYNDLKIGMRIRTILRKTRITHNEDIISYGIKFTNEI</sequence>
<evidence type="ECO:0000313" key="2">
    <source>
        <dbReference type="EMBL" id="PIY72393.1"/>
    </source>
</evidence>
<dbReference type="InterPro" id="IPR012340">
    <property type="entry name" value="NA-bd_OB-fold"/>
</dbReference>
<comment type="caution">
    <text evidence="2">The sequence shown here is derived from an EMBL/GenBank/DDBJ whole genome shotgun (WGS) entry which is preliminary data.</text>
</comment>
<dbReference type="Proteomes" id="UP000229401">
    <property type="component" value="Unassembled WGS sequence"/>
</dbReference>
<accession>A0A2M7QJ94</accession>
<name>A0A2M7QJ94_9BACT</name>
<dbReference type="EMBL" id="PFLI01000045">
    <property type="protein sequence ID" value="PIY72393.1"/>
    <property type="molecule type" value="Genomic_DNA"/>
</dbReference>
<dbReference type="AlphaFoldDB" id="A0A2M7QJ94"/>
<evidence type="ECO:0000313" key="3">
    <source>
        <dbReference type="Proteomes" id="UP000229401"/>
    </source>
</evidence>
<reference evidence="3" key="1">
    <citation type="submission" date="2017-09" db="EMBL/GenBank/DDBJ databases">
        <title>Depth-based differentiation of microbial function through sediment-hosted aquifers and enrichment of novel symbionts in the deep terrestrial subsurface.</title>
        <authorList>
            <person name="Probst A.J."/>
            <person name="Ladd B."/>
            <person name="Jarett J.K."/>
            <person name="Geller-Mcgrath D.E."/>
            <person name="Sieber C.M.K."/>
            <person name="Emerson J.B."/>
            <person name="Anantharaman K."/>
            <person name="Thomas B.C."/>
            <person name="Malmstrom R."/>
            <person name="Stieglmeier M."/>
            <person name="Klingl A."/>
            <person name="Woyke T."/>
            <person name="Ryan C.M."/>
            <person name="Banfield J.F."/>
        </authorList>
    </citation>
    <scope>NUCLEOTIDE SEQUENCE [LARGE SCALE GENOMIC DNA]</scope>
</reference>
<dbReference type="Pfam" id="PF01796">
    <property type="entry name" value="OB_ChsH2_C"/>
    <property type="match status" value="1"/>
</dbReference>
<evidence type="ECO:0000259" key="1">
    <source>
        <dbReference type="Pfam" id="PF01796"/>
    </source>
</evidence>
<dbReference type="SUPFAM" id="SSF50249">
    <property type="entry name" value="Nucleic acid-binding proteins"/>
    <property type="match status" value="1"/>
</dbReference>
<proteinExistence type="predicted"/>
<dbReference type="InterPro" id="IPR002878">
    <property type="entry name" value="ChsH2_C"/>
</dbReference>